<dbReference type="InterPro" id="IPR050344">
    <property type="entry name" value="Peptidase_M1_aminopeptidases"/>
</dbReference>
<dbReference type="InterPro" id="IPR045357">
    <property type="entry name" value="Aminopeptidase_N-like_N"/>
</dbReference>
<keyword evidence="4 10" id="KW-0645">Protease</keyword>
<dbReference type="Proteomes" id="UP001148838">
    <property type="component" value="Unassembled WGS sequence"/>
</dbReference>
<gene>
    <name evidence="15" type="ORF">ANN_16810</name>
</gene>
<comment type="similarity">
    <text evidence="2 10">Belongs to the peptidase M1 family.</text>
</comment>
<dbReference type="Pfam" id="PF01433">
    <property type="entry name" value="Peptidase_M1"/>
    <property type="match status" value="1"/>
</dbReference>
<dbReference type="InterPro" id="IPR001930">
    <property type="entry name" value="Peptidase_M1"/>
</dbReference>
<keyword evidence="5 10" id="KW-0479">Metal-binding</keyword>
<dbReference type="PRINTS" id="PR00756">
    <property type="entry name" value="ALADIPTASE"/>
</dbReference>
<keyword evidence="9" id="KW-0449">Lipoprotein</keyword>
<dbReference type="PANTHER" id="PTHR11533">
    <property type="entry name" value="PROTEASE M1 ZINC METALLOPROTEASE"/>
    <property type="match status" value="1"/>
</dbReference>
<evidence type="ECO:0000256" key="7">
    <source>
        <dbReference type="ARBA" id="ARBA00022833"/>
    </source>
</evidence>
<keyword evidence="3" id="KW-0336">GPI-anchor</keyword>
<comment type="caution">
    <text evidence="15">The sequence shown here is derived from an EMBL/GenBank/DDBJ whole genome shotgun (WGS) entry which is preliminary data.</text>
</comment>
<dbReference type="InterPro" id="IPR042097">
    <property type="entry name" value="Aminopeptidase_N-like_N_sf"/>
</dbReference>
<evidence type="ECO:0000259" key="12">
    <source>
        <dbReference type="Pfam" id="PF01433"/>
    </source>
</evidence>
<dbReference type="InterPro" id="IPR034016">
    <property type="entry name" value="M1_APN-typ"/>
</dbReference>
<keyword evidence="10" id="KW-0472">Membrane</keyword>
<dbReference type="InterPro" id="IPR014782">
    <property type="entry name" value="Peptidase_M1_dom"/>
</dbReference>
<evidence type="ECO:0000256" key="9">
    <source>
        <dbReference type="ARBA" id="ARBA00023288"/>
    </source>
</evidence>
<keyword evidence="3" id="KW-0325">Glycoprotein</keyword>
<keyword evidence="10" id="KW-1133">Transmembrane helix</keyword>
<dbReference type="InterPro" id="IPR027268">
    <property type="entry name" value="Peptidase_M4/M1_CTD_sf"/>
</dbReference>
<protein>
    <recommendedName>
        <fullName evidence="10">Aminopeptidase</fullName>
        <ecNumber evidence="10">3.4.11.-</ecNumber>
    </recommendedName>
</protein>
<evidence type="ECO:0000256" key="3">
    <source>
        <dbReference type="ARBA" id="ARBA00022622"/>
    </source>
</evidence>
<feature type="domain" description="Peptidase M1 membrane alanine aminopeptidase" evidence="12">
    <location>
        <begin position="373"/>
        <end position="535"/>
    </location>
</feature>
<evidence type="ECO:0000313" key="16">
    <source>
        <dbReference type="Proteomes" id="UP001148838"/>
    </source>
</evidence>
<proteinExistence type="inferred from homology"/>
<comment type="subcellular location">
    <subcellularLocation>
        <location evidence="1">Cell membrane</location>
        <topology evidence="1">Lipid-anchor</topology>
        <topology evidence="1">GPI-anchor</topology>
    </subcellularLocation>
</comment>
<comment type="cofactor">
    <cofactor evidence="10">
        <name>Zn(2+)</name>
        <dbReference type="ChEBI" id="CHEBI:29105"/>
    </cofactor>
    <text evidence="10">Binds 1 zinc ion per subunit.</text>
</comment>
<keyword evidence="8 10" id="KW-0482">Metalloprotease</keyword>
<feature type="domain" description="Aminopeptidase N-like N-terminal" evidence="14">
    <location>
        <begin position="144"/>
        <end position="343"/>
    </location>
</feature>
<dbReference type="Gene3D" id="2.60.40.1910">
    <property type="match status" value="1"/>
</dbReference>
<evidence type="ECO:0000259" key="14">
    <source>
        <dbReference type="Pfam" id="PF17900"/>
    </source>
</evidence>
<keyword evidence="10" id="KW-0812">Transmembrane</keyword>
<dbReference type="Gene3D" id="1.25.50.20">
    <property type="match status" value="1"/>
</dbReference>
<keyword evidence="6 10" id="KW-0378">Hydrolase</keyword>
<evidence type="ECO:0000256" key="11">
    <source>
        <dbReference type="SAM" id="MobiDB-lite"/>
    </source>
</evidence>
<evidence type="ECO:0000256" key="10">
    <source>
        <dbReference type="RuleBase" id="RU364040"/>
    </source>
</evidence>
<feature type="compositionally biased region" description="Low complexity" evidence="11">
    <location>
        <begin position="537"/>
        <end position="550"/>
    </location>
</feature>
<dbReference type="SUPFAM" id="SSF55486">
    <property type="entry name" value="Metalloproteases ('zincins'), catalytic domain"/>
    <property type="match status" value="1"/>
</dbReference>
<dbReference type="EC" id="3.4.11.-" evidence="10"/>
<keyword evidence="10" id="KW-0031">Aminopeptidase</keyword>
<feature type="region of interest" description="Disordered" evidence="11">
    <location>
        <begin position="100"/>
        <end position="133"/>
    </location>
</feature>
<evidence type="ECO:0000313" key="15">
    <source>
        <dbReference type="EMBL" id="KAJ4436679.1"/>
    </source>
</evidence>
<reference evidence="15 16" key="1">
    <citation type="journal article" date="2022" name="Allergy">
        <title>Genome assembly and annotation of Periplaneta americana reveal a comprehensive cockroach allergen profile.</title>
        <authorList>
            <person name="Wang L."/>
            <person name="Xiong Q."/>
            <person name="Saelim N."/>
            <person name="Wang L."/>
            <person name="Nong W."/>
            <person name="Wan A.T."/>
            <person name="Shi M."/>
            <person name="Liu X."/>
            <person name="Cao Q."/>
            <person name="Hui J.H.L."/>
            <person name="Sookrung N."/>
            <person name="Leung T.F."/>
            <person name="Tungtrongchitr A."/>
            <person name="Tsui S.K.W."/>
        </authorList>
    </citation>
    <scope>NUCLEOTIDE SEQUENCE [LARGE SCALE GENOMIC DNA]</scope>
    <source>
        <strain evidence="15">PWHHKU_190912</strain>
    </source>
</reference>
<evidence type="ECO:0000256" key="1">
    <source>
        <dbReference type="ARBA" id="ARBA00004609"/>
    </source>
</evidence>
<dbReference type="Gene3D" id="1.10.390.10">
    <property type="entry name" value="Neutral Protease Domain 2"/>
    <property type="match status" value="1"/>
</dbReference>
<dbReference type="EMBL" id="JAJSOF020000021">
    <property type="protein sequence ID" value="KAJ4436679.1"/>
    <property type="molecule type" value="Genomic_DNA"/>
</dbReference>
<dbReference type="InterPro" id="IPR024571">
    <property type="entry name" value="ERAP1-like_C_dom"/>
</dbReference>
<dbReference type="Gene3D" id="2.60.40.1730">
    <property type="entry name" value="tricorn interacting facor f3 domain"/>
    <property type="match status" value="1"/>
</dbReference>
<evidence type="ECO:0000256" key="8">
    <source>
        <dbReference type="ARBA" id="ARBA00023049"/>
    </source>
</evidence>
<feature type="transmembrane region" description="Helical" evidence="10">
    <location>
        <begin position="64"/>
        <end position="85"/>
    </location>
</feature>
<feature type="domain" description="ERAP1-like C-terminal" evidence="13">
    <location>
        <begin position="602"/>
        <end position="929"/>
    </location>
</feature>
<organism evidence="15 16">
    <name type="scientific">Periplaneta americana</name>
    <name type="common">American cockroach</name>
    <name type="synonym">Blatta americana</name>
    <dbReference type="NCBI Taxonomy" id="6978"/>
    <lineage>
        <taxon>Eukaryota</taxon>
        <taxon>Metazoa</taxon>
        <taxon>Ecdysozoa</taxon>
        <taxon>Arthropoda</taxon>
        <taxon>Hexapoda</taxon>
        <taxon>Insecta</taxon>
        <taxon>Pterygota</taxon>
        <taxon>Neoptera</taxon>
        <taxon>Polyneoptera</taxon>
        <taxon>Dictyoptera</taxon>
        <taxon>Blattodea</taxon>
        <taxon>Blattoidea</taxon>
        <taxon>Blattidae</taxon>
        <taxon>Blattinae</taxon>
        <taxon>Periplaneta</taxon>
    </lineage>
</organism>
<feature type="region of interest" description="Disordered" evidence="11">
    <location>
        <begin position="537"/>
        <end position="556"/>
    </location>
</feature>
<accession>A0ABQ8SR53</accession>
<dbReference type="PANTHER" id="PTHR11533:SF294">
    <property type="entry name" value="THYROTROPIN-RELEASING HORMONE-DEGRADING ECTOENZYME"/>
    <property type="match status" value="1"/>
</dbReference>
<evidence type="ECO:0000256" key="2">
    <source>
        <dbReference type="ARBA" id="ARBA00010136"/>
    </source>
</evidence>
<keyword evidence="16" id="KW-1185">Reference proteome</keyword>
<dbReference type="CDD" id="cd09601">
    <property type="entry name" value="M1_APN-Q_like"/>
    <property type="match status" value="1"/>
</dbReference>
<evidence type="ECO:0000259" key="13">
    <source>
        <dbReference type="Pfam" id="PF11838"/>
    </source>
</evidence>
<dbReference type="Pfam" id="PF17900">
    <property type="entry name" value="Peptidase_M1_N"/>
    <property type="match status" value="1"/>
</dbReference>
<evidence type="ECO:0000256" key="4">
    <source>
        <dbReference type="ARBA" id="ARBA00022670"/>
    </source>
</evidence>
<sequence>MEHIFSATLQGPQEQCSLFQVLIQVGGVRKIAAHDMTQSREALAMMDGTTVTFSKRRGYVLSRWGIFLISALFLAAIVATGLLVYKFASCTKYQHASTYSADGTHSDENGTHKAILPSQTTEATPPTPTKAPKLDVRLPRAVKPDSYTFKIIPFIYEGNFTFVGEVSIIVNVTEATSNITLHFNDMKIHQDTVIVEEYVVSKDGSQTEGKKISIDRFSNDTARQFFIIHLKETLTAGQQYQISMEYLGNLNDILQGFYRSSYTVNNQTRWIATTQFQPTDARRAFPCFDEPALKARFKISIAHPSNMTSISNMPQIGKSEPVEDMPDYVWDHYQQSVPMSTYLVAFVVSDFDHISEGNFSVWARHEAIQQAQYSLKIGPKILHYYEKYFGIPFPLPKMDMIALPDFAAGAMENWGLITYRETAMLYKQGVSTNSNKQGVATVVSHELAHQWFGNLVTPSWWTDLWLNEGFASYVEYLGVNAVEPSWKILEQFVIFDLQNVFALDALESSHQISIEVGHPDEINEIFDRISYGKAEDSSSTTISTTTTTTTPAPGTQGSGLWWIPVTYTTLENPDFETTRPSHWLKATPNLTLPALTTAPDQWVIFNIQETGFFRVNYDANNWALLTEYLMDRDHFSQIGIINRAQLLDDALNLARAGLLDYSTALDVTRYLANELEYLPWKSALTALGYIDNMLIKTGHYDKFKMYMLGLLENLYKHTGFTDNPNDPQLTVYKRVNILGWACSLDHEDCVRNSVLQFQNWRSSPDPDRNNPISANLKNVVYCTAIRVGGQEEWDFAWQRYRKTNVGSEKDILLGALGCSRVTWILSRYLDWSVTENSGIRKQDAARVFAAISNNAIGQPLAYSFLRNKWDRIREYLGSSLFTINNIVRSCTKRINAPFELGDLKEFASAHRRELGTATRAVEQALEQAEANVKWMERNYEPIVRWLSNVTAVATS</sequence>
<evidence type="ECO:0000256" key="6">
    <source>
        <dbReference type="ARBA" id="ARBA00022801"/>
    </source>
</evidence>
<evidence type="ECO:0000256" key="5">
    <source>
        <dbReference type="ARBA" id="ARBA00022723"/>
    </source>
</evidence>
<name>A0ABQ8SR53_PERAM</name>
<dbReference type="Pfam" id="PF11838">
    <property type="entry name" value="ERAP1_C"/>
    <property type="match status" value="1"/>
</dbReference>
<dbReference type="SUPFAM" id="SSF63737">
    <property type="entry name" value="Leukotriene A4 hydrolase N-terminal domain"/>
    <property type="match status" value="1"/>
</dbReference>
<keyword evidence="7 10" id="KW-0862">Zinc</keyword>